<keyword evidence="1" id="KW-1133">Transmembrane helix</keyword>
<gene>
    <name evidence="2" type="ORF">BpHYR1_051705</name>
</gene>
<proteinExistence type="predicted"/>
<organism evidence="2 3">
    <name type="scientific">Brachionus plicatilis</name>
    <name type="common">Marine rotifer</name>
    <name type="synonym">Brachionus muelleri</name>
    <dbReference type="NCBI Taxonomy" id="10195"/>
    <lineage>
        <taxon>Eukaryota</taxon>
        <taxon>Metazoa</taxon>
        <taxon>Spiralia</taxon>
        <taxon>Gnathifera</taxon>
        <taxon>Rotifera</taxon>
        <taxon>Eurotatoria</taxon>
        <taxon>Monogononta</taxon>
        <taxon>Pseudotrocha</taxon>
        <taxon>Ploima</taxon>
        <taxon>Brachionidae</taxon>
        <taxon>Brachionus</taxon>
    </lineage>
</organism>
<evidence type="ECO:0000256" key="1">
    <source>
        <dbReference type="SAM" id="Phobius"/>
    </source>
</evidence>
<name>A0A3M7SI13_BRAPC</name>
<accession>A0A3M7SI13</accession>
<dbReference type="AlphaFoldDB" id="A0A3M7SI13"/>
<evidence type="ECO:0000313" key="2">
    <source>
        <dbReference type="EMBL" id="RNA35247.1"/>
    </source>
</evidence>
<dbReference type="EMBL" id="REGN01001355">
    <property type="protein sequence ID" value="RNA35247.1"/>
    <property type="molecule type" value="Genomic_DNA"/>
</dbReference>
<keyword evidence="3" id="KW-1185">Reference proteome</keyword>
<sequence length="87" mass="10813">MQNTRSRERSAPFDFIIELLYYQDSLEWIYLLIPLKLFLIFNEITIRELNERLKHLLYQFKKSNNFFYIYVFFPSPNLTIHFLDKKL</sequence>
<dbReference type="Proteomes" id="UP000276133">
    <property type="component" value="Unassembled WGS sequence"/>
</dbReference>
<keyword evidence="1" id="KW-0812">Transmembrane</keyword>
<feature type="transmembrane region" description="Helical" evidence="1">
    <location>
        <begin position="66"/>
        <end position="83"/>
    </location>
</feature>
<keyword evidence="1" id="KW-0472">Membrane</keyword>
<protein>
    <submittedName>
        <fullName evidence="2">Uncharacterized protein</fullName>
    </submittedName>
</protein>
<reference evidence="2 3" key="1">
    <citation type="journal article" date="2018" name="Sci. Rep.">
        <title>Genomic signatures of local adaptation to the degree of environmental predictability in rotifers.</title>
        <authorList>
            <person name="Franch-Gras L."/>
            <person name="Hahn C."/>
            <person name="Garcia-Roger E.M."/>
            <person name="Carmona M.J."/>
            <person name="Serra M."/>
            <person name="Gomez A."/>
        </authorList>
    </citation>
    <scope>NUCLEOTIDE SEQUENCE [LARGE SCALE GENOMIC DNA]</scope>
    <source>
        <strain evidence="2">HYR1</strain>
    </source>
</reference>
<evidence type="ECO:0000313" key="3">
    <source>
        <dbReference type="Proteomes" id="UP000276133"/>
    </source>
</evidence>
<comment type="caution">
    <text evidence="2">The sequence shown here is derived from an EMBL/GenBank/DDBJ whole genome shotgun (WGS) entry which is preliminary data.</text>
</comment>